<evidence type="ECO:0000313" key="2">
    <source>
        <dbReference type="Proteomes" id="UP001152795"/>
    </source>
</evidence>
<dbReference type="Proteomes" id="UP001152795">
    <property type="component" value="Unassembled WGS sequence"/>
</dbReference>
<accession>A0A7D9JDM9</accession>
<dbReference type="PROSITE" id="PS50878">
    <property type="entry name" value="RT_POL"/>
    <property type="match status" value="1"/>
</dbReference>
<name>A0A7D9JDM9_PARCT</name>
<protein>
    <submittedName>
        <fullName evidence="1">Uncharacterized protein</fullName>
    </submittedName>
</protein>
<dbReference type="PANTHER" id="PTHR33050:SF7">
    <property type="entry name" value="RIBONUCLEASE H"/>
    <property type="match status" value="1"/>
</dbReference>
<dbReference type="CDD" id="cd03714">
    <property type="entry name" value="RT_DIRS1"/>
    <property type="match status" value="1"/>
</dbReference>
<dbReference type="CDD" id="cd09275">
    <property type="entry name" value="RNase_HI_RT_DIRS1"/>
    <property type="match status" value="1"/>
</dbReference>
<dbReference type="PANTHER" id="PTHR33050">
    <property type="entry name" value="REVERSE TRANSCRIPTASE DOMAIN-CONTAINING PROTEIN"/>
    <property type="match status" value="1"/>
</dbReference>
<reference evidence="1" key="1">
    <citation type="submission" date="2020-04" db="EMBL/GenBank/DDBJ databases">
        <authorList>
            <person name="Alioto T."/>
            <person name="Alioto T."/>
            <person name="Gomez Garrido J."/>
        </authorList>
    </citation>
    <scope>NUCLEOTIDE SEQUENCE</scope>
    <source>
        <strain evidence="1">A484AB</strain>
    </source>
</reference>
<dbReference type="Pfam" id="PF00078">
    <property type="entry name" value="RVT_1"/>
    <property type="match status" value="1"/>
</dbReference>
<dbReference type="AlphaFoldDB" id="A0A7D9JDM9"/>
<comment type="caution">
    <text evidence="1">The sequence shown here is derived from an EMBL/GenBank/DDBJ whole genome shotgun (WGS) entry which is preliminary data.</text>
</comment>
<gene>
    <name evidence="1" type="ORF">PACLA_8A077023</name>
</gene>
<dbReference type="Gene3D" id="3.10.10.10">
    <property type="entry name" value="HIV Type 1 Reverse Transcriptase, subunit A, domain 1"/>
    <property type="match status" value="1"/>
</dbReference>
<evidence type="ECO:0000313" key="1">
    <source>
        <dbReference type="EMBL" id="CAB4027168.1"/>
    </source>
</evidence>
<keyword evidence="2" id="KW-1185">Reference proteome</keyword>
<dbReference type="SUPFAM" id="SSF56672">
    <property type="entry name" value="DNA/RNA polymerases"/>
    <property type="match status" value="1"/>
</dbReference>
<proteinExistence type="predicted"/>
<sequence>MGTVWTAISLMKPGCYMASIDLKDAYYCVPVDQEHQKYLKFMWKGTLYQYTCYPNGLACCPRKFTKLMKPVYCTLRQAGRQAGHLSVGYIDDSYLQGNDYDQCLENIKDTITLFSKLGLVTHPDKSILQPTQQIVFWGFQLNSLTMTVSLTPEKACKVKDACANLLINASPTIREVSQVLGLLTSKIKAVLLGLQSFDKVVGGKHVKVLVDNTTAVSCINQMGTCHSKDLNCLVISIWEWCIIHSVWLTVAHIPVTENVIADQESRKIRSETEWALDLRTFQRAVKECGFTPNIDLFASRLNTKCTKYVSYRPNPGAQAVNAFTIPWGNLQFYAFSPFSIILKVLHKVNCEIATGLIVVPHWPTQSWWPYLTDMLIAKPIILPRKPDLLYLPSEPQRIHPLSKTIRLLLCKVSGDYSRVKDFRTQLHVSYYSPGEMVLGNSIQHTCDSGNSTVISGRLIPFQQL</sequence>
<dbReference type="InterPro" id="IPR043502">
    <property type="entry name" value="DNA/RNA_pol_sf"/>
</dbReference>
<dbReference type="EMBL" id="CACRXK020014636">
    <property type="protein sequence ID" value="CAB4027168.1"/>
    <property type="molecule type" value="Genomic_DNA"/>
</dbReference>
<organism evidence="1 2">
    <name type="scientific">Paramuricea clavata</name>
    <name type="common">Red gorgonian</name>
    <name type="synonym">Violescent sea-whip</name>
    <dbReference type="NCBI Taxonomy" id="317549"/>
    <lineage>
        <taxon>Eukaryota</taxon>
        <taxon>Metazoa</taxon>
        <taxon>Cnidaria</taxon>
        <taxon>Anthozoa</taxon>
        <taxon>Octocorallia</taxon>
        <taxon>Malacalcyonacea</taxon>
        <taxon>Plexauridae</taxon>
        <taxon>Paramuricea</taxon>
    </lineage>
</organism>
<dbReference type="InterPro" id="IPR000477">
    <property type="entry name" value="RT_dom"/>
</dbReference>
<dbReference type="Gene3D" id="3.30.70.270">
    <property type="match status" value="1"/>
</dbReference>
<dbReference type="InterPro" id="IPR043128">
    <property type="entry name" value="Rev_trsase/Diguanyl_cyclase"/>
</dbReference>
<dbReference type="InterPro" id="IPR052055">
    <property type="entry name" value="Hepadnavirus_pol/RT"/>
</dbReference>
<dbReference type="OrthoDB" id="2371919at2759"/>